<name>A0A5A7N791_9PROT</name>
<reference evidence="6 7" key="1">
    <citation type="submission" date="2019-09" db="EMBL/GenBank/DDBJ databases">
        <title>NBRP : Genome information of microbial organism related human and environment.</title>
        <authorList>
            <person name="Hattori M."/>
            <person name="Oshima K."/>
            <person name="Inaba H."/>
            <person name="Suda W."/>
            <person name="Sakamoto M."/>
            <person name="Iino T."/>
            <person name="Kitahara M."/>
            <person name="Oshida Y."/>
            <person name="Iida T."/>
            <person name="Kudo T."/>
            <person name="Itoh T."/>
            <person name="Ohkuma M."/>
        </authorList>
    </citation>
    <scope>NUCLEOTIDE SEQUENCE [LARGE SCALE GENOMIC DNA]</scope>
    <source>
        <strain evidence="6 7">Q-1</strain>
    </source>
</reference>
<dbReference type="SUPFAM" id="SSF48452">
    <property type="entry name" value="TPR-like"/>
    <property type="match status" value="3"/>
</dbReference>
<feature type="repeat" description="TPR" evidence="3">
    <location>
        <begin position="372"/>
        <end position="405"/>
    </location>
</feature>
<keyword evidence="7" id="KW-1185">Reference proteome</keyword>
<gene>
    <name evidence="6" type="ORF">JCM17846_09220</name>
</gene>
<evidence type="ECO:0000256" key="3">
    <source>
        <dbReference type="PROSITE-ProRule" id="PRU00339"/>
    </source>
</evidence>
<feature type="compositionally biased region" description="Polar residues" evidence="4">
    <location>
        <begin position="576"/>
        <end position="595"/>
    </location>
</feature>
<feature type="signal peptide" evidence="5">
    <location>
        <begin position="1"/>
        <end position="22"/>
    </location>
</feature>
<dbReference type="PANTHER" id="PTHR12558:SF13">
    <property type="entry name" value="CELL DIVISION CYCLE PROTEIN 27 HOMOLOG"/>
    <property type="match status" value="1"/>
</dbReference>
<dbReference type="SMART" id="SM00028">
    <property type="entry name" value="TPR"/>
    <property type="match status" value="6"/>
</dbReference>
<proteinExistence type="predicted"/>
<evidence type="ECO:0000313" key="7">
    <source>
        <dbReference type="Proteomes" id="UP000324996"/>
    </source>
</evidence>
<feature type="repeat" description="TPR" evidence="3">
    <location>
        <begin position="480"/>
        <end position="513"/>
    </location>
</feature>
<organism evidence="6 7">
    <name type="scientific">Iodidimonas nitroreducens</name>
    <dbReference type="NCBI Taxonomy" id="1236968"/>
    <lineage>
        <taxon>Bacteria</taxon>
        <taxon>Pseudomonadati</taxon>
        <taxon>Pseudomonadota</taxon>
        <taxon>Alphaproteobacteria</taxon>
        <taxon>Iodidimonadales</taxon>
        <taxon>Iodidimonadaceae</taxon>
        <taxon>Iodidimonas</taxon>
    </lineage>
</organism>
<evidence type="ECO:0000313" key="6">
    <source>
        <dbReference type="EMBL" id="GER03240.1"/>
    </source>
</evidence>
<dbReference type="InterPro" id="IPR011990">
    <property type="entry name" value="TPR-like_helical_dom_sf"/>
</dbReference>
<keyword evidence="1" id="KW-0677">Repeat</keyword>
<dbReference type="Pfam" id="PF13414">
    <property type="entry name" value="TPR_11"/>
    <property type="match status" value="1"/>
</dbReference>
<evidence type="ECO:0000256" key="2">
    <source>
        <dbReference type="ARBA" id="ARBA00022803"/>
    </source>
</evidence>
<feature type="region of interest" description="Disordered" evidence="4">
    <location>
        <begin position="567"/>
        <end position="603"/>
    </location>
</feature>
<accession>A0A5A7N791</accession>
<dbReference type="InterPro" id="IPR019734">
    <property type="entry name" value="TPR_rpt"/>
</dbReference>
<evidence type="ECO:0000256" key="4">
    <source>
        <dbReference type="SAM" id="MobiDB-lite"/>
    </source>
</evidence>
<dbReference type="Pfam" id="PF13432">
    <property type="entry name" value="TPR_16"/>
    <property type="match status" value="1"/>
</dbReference>
<dbReference type="PROSITE" id="PS51257">
    <property type="entry name" value="PROKAR_LIPOPROTEIN"/>
    <property type="match status" value="1"/>
</dbReference>
<protein>
    <submittedName>
        <fullName evidence="6">Uncharacterized protein</fullName>
    </submittedName>
</protein>
<comment type="caution">
    <text evidence="6">The sequence shown here is derived from an EMBL/GenBank/DDBJ whole genome shotgun (WGS) entry which is preliminary data.</text>
</comment>
<evidence type="ECO:0000256" key="1">
    <source>
        <dbReference type="ARBA" id="ARBA00022737"/>
    </source>
</evidence>
<feature type="repeat" description="TPR" evidence="3">
    <location>
        <begin position="411"/>
        <end position="444"/>
    </location>
</feature>
<keyword evidence="2 3" id="KW-0802">TPR repeat</keyword>
<dbReference type="InterPro" id="IPR013105">
    <property type="entry name" value="TPR_2"/>
</dbReference>
<dbReference type="PROSITE" id="PS50005">
    <property type="entry name" value="TPR"/>
    <property type="match status" value="3"/>
</dbReference>
<keyword evidence="5" id="KW-0732">Signal</keyword>
<dbReference type="Gene3D" id="1.25.40.10">
    <property type="entry name" value="Tetratricopeptide repeat domain"/>
    <property type="match status" value="2"/>
</dbReference>
<dbReference type="RefSeq" id="WP_150006846.1">
    <property type="nucleotide sequence ID" value="NZ_BKCN01000003.1"/>
</dbReference>
<sequence>MSFMRTKGLILATVLLSGCSVAQEQEGFNFASAPLGEVDFGSYVAGRFAHQTGDPRAADYLLRAADQDPGNSMILSRAFITLLTDGRFDQAAVVARRLYARDSDNSLATLFLALDSLKSGRYKQAQSYIDSLRTGGFEMLVAPIAAAWIHAALGQRDAALIALRPLDQMAALKPFAAAHRAYLLDYLKQDDAARAAYLAALEGTQMASLQPVVSYAAFLQGRGEGDKAVSVIDEYLKAFTDNAFLLKARDQLREGKTPDRLTATPAGAVSLVMFRAAGELDRDDAHRPAIVYARLASFLSPDMDDAHLRLANMLVEAELTDLALKELNKINKKASVYENAQLQAAWIHHQAGDLEKAVDLLQTYLAMRPESAQAWATLGDIYRSNEKFEPAVAAYTKAIHLNTNDPDVAPWFLYFTRGIGYERTDQFDKAEADFLKSLELNPDQAQVLNYLGYSWIDRGMNLEQGTEMIEKAVAQRPNDGFIIDSLGWAYYLRGDYKQAVRHLERAVILEPSDPTLNDHLGDAYWKVGRRTEARFQWNHALASDPEADQRALIEKKLQIGLELAQKEHEKDVAAAQTDNAGTVAMTSPSLGPKTSDQQRPDGK</sequence>
<dbReference type="Pfam" id="PF07719">
    <property type="entry name" value="TPR_2"/>
    <property type="match status" value="1"/>
</dbReference>
<dbReference type="AlphaFoldDB" id="A0A5A7N791"/>
<dbReference type="EMBL" id="BKCN01000003">
    <property type="protein sequence ID" value="GER03240.1"/>
    <property type="molecule type" value="Genomic_DNA"/>
</dbReference>
<dbReference type="Proteomes" id="UP000324996">
    <property type="component" value="Unassembled WGS sequence"/>
</dbReference>
<evidence type="ECO:0000256" key="5">
    <source>
        <dbReference type="SAM" id="SignalP"/>
    </source>
</evidence>
<dbReference type="PANTHER" id="PTHR12558">
    <property type="entry name" value="CELL DIVISION CYCLE 16,23,27"/>
    <property type="match status" value="1"/>
</dbReference>
<feature type="chain" id="PRO_5022987665" evidence="5">
    <location>
        <begin position="23"/>
        <end position="603"/>
    </location>
</feature>